<dbReference type="PANTHER" id="PTHR19328:SF13">
    <property type="entry name" value="HIPL1 PROTEIN"/>
    <property type="match status" value="1"/>
</dbReference>
<gene>
    <name evidence="2" type="ORF">HYN48_12730</name>
</gene>
<evidence type="ECO:0000313" key="3">
    <source>
        <dbReference type="Proteomes" id="UP000244193"/>
    </source>
</evidence>
<proteinExistence type="predicted"/>
<dbReference type="OrthoDB" id="9770043at2"/>
<feature type="domain" description="Glucose/Sorbosone dehydrogenase" evidence="1">
    <location>
        <begin position="39"/>
        <end position="351"/>
    </location>
</feature>
<evidence type="ECO:0000259" key="1">
    <source>
        <dbReference type="Pfam" id="PF07995"/>
    </source>
</evidence>
<dbReference type="SUPFAM" id="SSF50952">
    <property type="entry name" value="Soluble quinoprotein glucose dehydrogenase"/>
    <property type="match status" value="1"/>
</dbReference>
<dbReference type="AlphaFoldDB" id="A0A2S0RGI7"/>
<dbReference type="InterPro" id="IPR012938">
    <property type="entry name" value="Glc/Sorbosone_DH"/>
</dbReference>
<dbReference type="PANTHER" id="PTHR19328">
    <property type="entry name" value="HEDGEHOG-INTERACTING PROTEIN"/>
    <property type="match status" value="1"/>
</dbReference>
<protein>
    <submittedName>
        <fullName evidence="2">Glucose dehydrogenase</fullName>
    </submittedName>
</protein>
<reference evidence="2 3" key="1">
    <citation type="submission" date="2018-04" db="EMBL/GenBank/DDBJ databases">
        <title>Genome sequencing of Flavobacterium sp. HYN0048.</title>
        <authorList>
            <person name="Yi H."/>
            <person name="Baek C."/>
        </authorList>
    </citation>
    <scope>NUCLEOTIDE SEQUENCE [LARGE SCALE GENOMIC DNA]</scope>
    <source>
        <strain evidence="2 3">HYN0048</strain>
    </source>
</reference>
<dbReference type="InterPro" id="IPR011041">
    <property type="entry name" value="Quinoprot_gluc/sorb_DH_b-prop"/>
</dbReference>
<evidence type="ECO:0000313" key="2">
    <source>
        <dbReference type="EMBL" id="AWA30873.1"/>
    </source>
</evidence>
<name>A0A2S0RGI7_9FLAO</name>
<keyword evidence="3" id="KW-1185">Reference proteome</keyword>
<dbReference type="Gene3D" id="2.120.10.30">
    <property type="entry name" value="TolB, C-terminal domain"/>
    <property type="match status" value="1"/>
</dbReference>
<accession>A0A2S0RGI7</accession>
<dbReference type="Proteomes" id="UP000244193">
    <property type="component" value="Chromosome"/>
</dbReference>
<dbReference type="Pfam" id="PF07995">
    <property type="entry name" value="GSDH"/>
    <property type="match status" value="1"/>
</dbReference>
<sequence length="453" mass="49598">MGKSTTLLTLTLFLFSAVGRPQIDLGNTVLQNTIVATGLNVPWDMAYGADGWIWFTELAGNIKRMHPDTYQVEQVFTISDVALFGFSVGLHSIVLHPDFNNTPLLYVHYAYTNTASKIVRYEYDAVGNTLVNPTIILGNIPAGVSHNGSRMVILGDKLFICLGDTYGTPAVAQNTASINGKVLRMNLDGSVPDDNPTPGSYIWSMGHRNPQGLCYGNGMLYSSEHGTANNDEINIIEMGRNYGWPTVEGVCNTAAEITFCNENNVREPIKTWSPSIAPAGIDLYQNPAIPEWDNSLLVAVLKNKQLIQLKLSDDGSQITQQNIYLTNTYGRLRDVSVTPDGRVFLCTSNKDYAGTPVAADDRIIELKNNALASGNHSDAGKISVYTIPARDWIYIDPSPLVARIVIVGIDGKRIYSGLYAQRIDVSGFAAGVYAMQLLDSDKNIIARRKIVIR</sequence>
<dbReference type="InterPro" id="IPR011042">
    <property type="entry name" value="6-blade_b-propeller_TolB-like"/>
</dbReference>
<dbReference type="RefSeq" id="WP_108372289.1">
    <property type="nucleotide sequence ID" value="NZ_CP028811.1"/>
</dbReference>
<dbReference type="KEGG" id="fmg:HYN48_12730"/>
<organism evidence="2 3">
    <name type="scientific">Flavobacterium magnum</name>
    <dbReference type="NCBI Taxonomy" id="2162713"/>
    <lineage>
        <taxon>Bacteria</taxon>
        <taxon>Pseudomonadati</taxon>
        <taxon>Bacteroidota</taxon>
        <taxon>Flavobacteriia</taxon>
        <taxon>Flavobacteriales</taxon>
        <taxon>Flavobacteriaceae</taxon>
        <taxon>Flavobacterium</taxon>
    </lineage>
</organism>
<dbReference type="EMBL" id="CP028811">
    <property type="protein sequence ID" value="AWA30873.1"/>
    <property type="molecule type" value="Genomic_DNA"/>
</dbReference>